<evidence type="ECO:0000256" key="2">
    <source>
        <dbReference type="ARBA" id="ARBA00016956"/>
    </source>
</evidence>
<dbReference type="PROSITE" id="PS01127">
    <property type="entry name" value="EF_TS_2"/>
    <property type="match status" value="1"/>
</dbReference>
<dbReference type="Proteomes" id="UP000035503">
    <property type="component" value="Chromosome"/>
</dbReference>
<keyword evidence="3 6" id="KW-0963">Cytoplasm</keyword>
<evidence type="ECO:0000256" key="5">
    <source>
        <dbReference type="ARBA" id="ARBA00022917"/>
    </source>
</evidence>
<evidence type="ECO:0000256" key="7">
    <source>
        <dbReference type="RuleBase" id="RU000642"/>
    </source>
</evidence>
<dbReference type="Gene3D" id="1.10.286.20">
    <property type="match status" value="1"/>
</dbReference>
<evidence type="ECO:0000256" key="8">
    <source>
        <dbReference type="RuleBase" id="RU000643"/>
    </source>
</evidence>
<dbReference type="PANTHER" id="PTHR11741:SF0">
    <property type="entry name" value="ELONGATION FACTOR TS, MITOCHONDRIAL"/>
    <property type="match status" value="1"/>
</dbReference>
<dbReference type="InterPro" id="IPR014039">
    <property type="entry name" value="Transl_elong_EFTs/EF1B_dimer"/>
</dbReference>
<dbReference type="InterPro" id="IPR018101">
    <property type="entry name" value="Transl_elong_Ts_CS"/>
</dbReference>
<reference evidence="10 11" key="1">
    <citation type="journal article" date="2015" name="Genome Announc.">
        <title>Complete Genome Sequence of 'Candidatus Liberibacter africanus,' a Bacterium Associated with Citrus Huanglongbing.</title>
        <authorList>
            <person name="Lin H."/>
            <person name="Pietersen G."/>
            <person name="Han C."/>
            <person name="Read D.A."/>
            <person name="Lou B."/>
            <person name="Gupta G."/>
            <person name="Civerolo E.L."/>
        </authorList>
    </citation>
    <scope>NUCLEOTIDE SEQUENCE [LARGE SCALE GENOMIC DNA]</scope>
    <source>
        <strain evidence="10 11">PTSAPSY</strain>
    </source>
</reference>
<dbReference type="PROSITE" id="PS01126">
    <property type="entry name" value="EF_TS_1"/>
    <property type="match status" value="1"/>
</dbReference>
<dbReference type="SUPFAM" id="SSF54713">
    <property type="entry name" value="Elongation factor Ts (EF-Ts), dimerisation domain"/>
    <property type="match status" value="1"/>
</dbReference>
<dbReference type="NCBIfam" id="TIGR00116">
    <property type="entry name" value="tsf"/>
    <property type="match status" value="1"/>
</dbReference>
<comment type="function">
    <text evidence="6 7">Associates with the EF-Tu.GDP complex and induces the exchange of GDP to GTP. It remains bound to the aminoacyl-tRNA.EF-Tu.GTP complex up to the GTP hydrolysis stage on the ribosome.</text>
</comment>
<evidence type="ECO:0000256" key="3">
    <source>
        <dbReference type="ARBA" id="ARBA00022490"/>
    </source>
</evidence>
<evidence type="ECO:0000256" key="6">
    <source>
        <dbReference type="HAMAP-Rule" id="MF_00050"/>
    </source>
</evidence>
<evidence type="ECO:0000259" key="9">
    <source>
        <dbReference type="Pfam" id="PF00889"/>
    </source>
</evidence>
<dbReference type="SUPFAM" id="SSF46934">
    <property type="entry name" value="UBA-like"/>
    <property type="match status" value="1"/>
</dbReference>
<feature type="domain" description="Translation elongation factor EFTs/EF1B dimerisation" evidence="9">
    <location>
        <begin position="72"/>
        <end position="285"/>
    </location>
</feature>
<keyword evidence="11" id="KW-1185">Reference proteome</keyword>
<dbReference type="STRING" id="1277257.G293_02435"/>
<dbReference type="HAMAP" id="MF_00050">
    <property type="entry name" value="EF_Ts"/>
    <property type="match status" value="1"/>
</dbReference>
<proteinExistence type="inferred from homology"/>
<sequence length="295" mass="31269">MSKISAIAVKQLREKTGAGVMDCKNALLEAQGNSELASEILRAKGSVDAQKRAGKNPLEGLIGIAREGHEKAVIVEVNVETDSLARNAGFRDLVSQIATVALSTDGSVESVLAAPFDDSGTTVEDKIKNHISITGECIKLRRVSLLCVPGGVISSYVHPCPSENMGAIAVLVALRSSIENKEALSSVGEQIALHVALASPSVVSVQMLDSSVVASKRAGYMAEALDSGKSGNIVEKIVDGKMKGFFKECVLLDQDFVIEPSKTVSDFLKESEKSVGYPIEVVGMLHFVLSDKEKQ</sequence>
<dbReference type="InterPro" id="IPR009060">
    <property type="entry name" value="UBA-like_sf"/>
</dbReference>
<dbReference type="GO" id="GO:0005737">
    <property type="term" value="C:cytoplasm"/>
    <property type="evidence" value="ECO:0007669"/>
    <property type="project" value="UniProtKB-SubCell"/>
</dbReference>
<dbReference type="RefSeq" id="WP_047264154.1">
    <property type="nucleotide sequence ID" value="NZ_CP004021.1"/>
</dbReference>
<dbReference type="KEGG" id="lau:G293_02435"/>
<dbReference type="EMBL" id="CP004021">
    <property type="protein sequence ID" value="AKK20119.1"/>
    <property type="molecule type" value="Genomic_DNA"/>
</dbReference>
<accession>A0A0G3I2K6</accession>
<dbReference type="FunFam" id="1.10.8.10:FF:000001">
    <property type="entry name" value="Elongation factor Ts"/>
    <property type="match status" value="1"/>
</dbReference>
<dbReference type="CDD" id="cd14275">
    <property type="entry name" value="UBA_EF-Ts"/>
    <property type="match status" value="1"/>
</dbReference>
<comment type="subcellular location">
    <subcellularLocation>
        <location evidence="6 8">Cytoplasm</location>
    </subcellularLocation>
</comment>
<dbReference type="AlphaFoldDB" id="A0A0G3I2K6"/>
<dbReference type="InterPro" id="IPR001816">
    <property type="entry name" value="Transl_elong_EFTs/EF1B"/>
</dbReference>
<evidence type="ECO:0000256" key="1">
    <source>
        <dbReference type="ARBA" id="ARBA00005532"/>
    </source>
</evidence>
<comment type="similarity">
    <text evidence="1 6 7">Belongs to the EF-Ts family.</text>
</comment>
<name>A0A0G3I2K6_LIBAF</name>
<protein>
    <recommendedName>
        <fullName evidence="2 6">Elongation factor Ts</fullName>
        <shortName evidence="6">EF-Ts</shortName>
    </recommendedName>
</protein>
<dbReference type="Gene3D" id="1.10.8.10">
    <property type="entry name" value="DNA helicase RuvA subunit, C-terminal domain"/>
    <property type="match status" value="1"/>
</dbReference>
<evidence type="ECO:0000313" key="10">
    <source>
        <dbReference type="EMBL" id="AKK20119.1"/>
    </source>
</evidence>
<dbReference type="PANTHER" id="PTHR11741">
    <property type="entry name" value="ELONGATION FACTOR TS"/>
    <property type="match status" value="1"/>
</dbReference>
<keyword evidence="4 6" id="KW-0251">Elongation factor</keyword>
<dbReference type="Gene3D" id="3.30.479.20">
    <property type="entry name" value="Elongation factor Ts, dimerisation domain"/>
    <property type="match status" value="2"/>
</dbReference>
<organism evidence="10 11">
    <name type="scientific">Candidatus Liberibacter africanus PTSAPSY</name>
    <dbReference type="NCBI Taxonomy" id="1277257"/>
    <lineage>
        <taxon>Bacteria</taxon>
        <taxon>Pseudomonadati</taxon>
        <taxon>Pseudomonadota</taxon>
        <taxon>Alphaproteobacteria</taxon>
        <taxon>Hyphomicrobiales</taxon>
        <taxon>Rhizobiaceae</taxon>
        <taxon>Liberibacter</taxon>
    </lineage>
</organism>
<keyword evidence="5 6" id="KW-0648">Protein biosynthesis</keyword>
<evidence type="ECO:0000256" key="4">
    <source>
        <dbReference type="ARBA" id="ARBA00022768"/>
    </source>
</evidence>
<evidence type="ECO:0000313" key="11">
    <source>
        <dbReference type="Proteomes" id="UP000035503"/>
    </source>
</evidence>
<dbReference type="PATRIC" id="fig|1277257.4.peg.526"/>
<dbReference type="OrthoDB" id="9808348at2"/>
<dbReference type="Pfam" id="PF00889">
    <property type="entry name" value="EF_TS"/>
    <property type="match status" value="1"/>
</dbReference>
<comment type="caution">
    <text evidence="6">Lacks conserved residue(s) required for the propagation of feature annotation.</text>
</comment>
<gene>
    <name evidence="6" type="primary">tsf</name>
    <name evidence="10" type="ORF">G293_02435</name>
</gene>
<dbReference type="GO" id="GO:0003746">
    <property type="term" value="F:translation elongation factor activity"/>
    <property type="evidence" value="ECO:0007669"/>
    <property type="project" value="UniProtKB-UniRule"/>
</dbReference>
<dbReference type="InterPro" id="IPR036402">
    <property type="entry name" value="EF-Ts_dimer_sf"/>
</dbReference>